<organism evidence="2 3">
    <name type="scientific">Mycolicibacterium murale</name>
    <dbReference type="NCBI Taxonomy" id="182220"/>
    <lineage>
        <taxon>Bacteria</taxon>
        <taxon>Bacillati</taxon>
        <taxon>Actinomycetota</taxon>
        <taxon>Actinomycetes</taxon>
        <taxon>Mycobacteriales</taxon>
        <taxon>Mycobacteriaceae</taxon>
        <taxon>Mycolicibacterium</taxon>
    </lineage>
</organism>
<gene>
    <name evidence="2" type="ORF">MMUR_22210</name>
</gene>
<evidence type="ECO:0000256" key="1">
    <source>
        <dbReference type="SAM" id="MobiDB-lite"/>
    </source>
</evidence>
<accession>A0A7I9WK01</accession>
<dbReference type="AlphaFoldDB" id="A0A7I9WK01"/>
<proteinExistence type="predicted"/>
<keyword evidence="3" id="KW-1185">Reference proteome</keyword>
<protein>
    <submittedName>
        <fullName evidence="2">Uncharacterized protein</fullName>
    </submittedName>
</protein>
<name>A0A7I9WK01_9MYCO</name>
<reference evidence="2 3" key="1">
    <citation type="journal article" date="2019" name="Emerg. Microbes Infect.">
        <title>Comprehensive subspecies identification of 175 nontuberculous mycobacteria species based on 7547 genomic profiles.</title>
        <authorList>
            <person name="Matsumoto Y."/>
            <person name="Kinjo T."/>
            <person name="Motooka D."/>
            <person name="Nabeya D."/>
            <person name="Jung N."/>
            <person name="Uechi K."/>
            <person name="Horii T."/>
            <person name="Iida T."/>
            <person name="Fujita J."/>
            <person name="Nakamura S."/>
        </authorList>
    </citation>
    <scope>NUCLEOTIDE SEQUENCE [LARGE SCALE GENOMIC DNA]</scope>
    <source>
        <strain evidence="2 3">JCM 13392</strain>
    </source>
</reference>
<dbReference type="Proteomes" id="UP000465241">
    <property type="component" value="Unassembled WGS sequence"/>
</dbReference>
<feature type="region of interest" description="Disordered" evidence="1">
    <location>
        <begin position="90"/>
        <end position="123"/>
    </location>
</feature>
<sequence length="123" mass="13543">MRAPTAGAKLREKMTAALAATGIAGAEFDEYETEALEAACAAADRGEQLQVVYNRELRNNGNPNTLARLSGEIRNCERQRLQFLDRVKLTPDAPKSARHQRAVNARWQRRDRANAPGPVEGVS</sequence>
<evidence type="ECO:0000313" key="2">
    <source>
        <dbReference type="EMBL" id="GFG58085.1"/>
    </source>
</evidence>
<evidence type="ECO:0000313" key="3">
    <source>
        <dbReference type="Proteomes" id="UP000465241"/>
    </source>
</evidence>
<dbReference type="RefSeq" id="WP_193489055.1">
    <property type="nucleotide sequence ID" value="NZ_BAAAMC010000031.1"/>
</dbReference>
<dbReference type="EMBL" id="BLKT01000003">
    <property type="protein sequence ID" value="GFG58085.1"/>
    <property type="molecule type" value="Genomic_DNA"/>
</dbReference>
<comment type="caution">
    <text evidence="2">The sequence shown here is derived from an EMBL/GenBank/DDBJ whole genome shotgun (WGS) entry which is preliminary data.</text>
</comment>